<comment type="caution">
    <text evidence="2">The sequence shown here is derived from an EMBL/GenBank/DDBJ whole genome shotgun (WGS) entry which is preliminary data.</text>
</comment>
<keyword evidence="1" id="KW-0812">Transmembrane</keyword>
<gene>
    <name evidence="2" type="ORF">I9026_03865</name>
</gene>
<evidence type="ECO:0000313" key="2">
    <source>
        <dbReference type="EMBL" id="MBH9580501.1"/>
    </source>
</evidence>
<dbReference type="RefSeq" id="WP_198092576.1">
    <property type="nucleotide sequence ID" value="NZ_JAEDAQ010000004.1"/>
</dbReference>
<protein>
    <submittedName>
        <fullName evidence="2">Uncharacterized protein</fullName>
    </submittedName>
</protein>
<dbReference type="Proteomes" id="UP000597038">
    <property type="component" value="Unassembled WGS sequence"/>
</dbReference>
<feature type="transmembrane region" description="Helical" evidence="1">
    <location>
        <begin position="20"/>
        <end position="38"/>
    </location>
</feature>
<keyword evidence="1" id="KW-0472">Membrane</keyword>
<name>A0ABS0QMP4_9STAP</name>
<keyword evidence="3" id="KW-1185">Reference proteome</keyword>
<evidence type="ECO:0000313" key="3">
    <source>
        <dbReference type="Proteomes" id="UP000597038"/>
    </source>
</evidence>
<keyword evidence="1" id="KW-1133">Transmembrane helix</keyword>
<proteinExistence type="predicted"/>
<feature type="transmembrane region" description="Helical" evidence="1">
    <location>
        <begin position="83"/>
        <end position="104"/>
    </location>
</feature>
<dbReference type="EMBL" id="JAEDAQ010000004">
    <property type="protein sequence ID" value="MBH9580501.1"/>
    <property type="molecule type" value="Genomic_DNA"/>
</dbReference>
<accession>A0ABS0QMP4</accession>
<feature type="transmembrane region" description="Helical" evidence="1">
    <location>
        <begin position="50"/>
        <end position="71"/>
    </location>
</feature>
<organism evidence="2 3">
    <name type="scientific">Staphylococcus felis</name>
    <dbReference type="NCBI Taxonomy" id="46127"/>
    <lineage>
        <taxon>Bacteria</taxon>
        <taxon>Bacillati</taxon>
        <taxon>Bacillota</taxon>
        <taxon>Bacilli</taxon>
        <taxon>Bacillales</taxon>
        <taxon>Staphylococcaceae</taxon>
        <taxon>Staphylococcus</taxon>
    </lineage>
</organism>
<evidence type="ECO:0000256" key="1">
    <source>
        <dbReference type="SAM" id="Phobius"/>
    </source>
</evidence>
<feature type="transmembrane region" description="Helical" evidence="1">
    <location>
        <begin position="110"/>
        <end position="129"/>
    </location>
</feature>
<reference evidence="2 3" key="1">
    <citation type="submission" date="2020-12" db="EMBL/GenBank/DDBJ databases">
        <title>Genomic analysis of Staphylococcus felis from a cat with skin infection.</title>
        <authorList>
            <person name="Aslantas O."/>
            <person name="Keskin O."/>
            <person name="Buyukaltay K."/>
            <person name="Gullu Yucetepe A."/>
        </authorList>
    </citation>
    <scope>NUCLEOTIDE SEQUENCE [LARGE SCALE GENOMIC DNA]</scope>
    <source>
        <strain evidence="2 3">HARRANVET</strain>
    </source>
</reference>
<sequence>MTNQSKSLYLKSKYRKSLRLLYFVILIVAIGLLIYHAIQNGVSYIWHDPSLYVIFILHVGLALFNIPINIANESNTPSPSLRLKWHILFSAIFSLTLVILIALSTTIVRALSIGTIVFIAWLIIAYSFYHLRMYIKR</sequence>